<dbReference type="EMBL" id="UFTJ01000002">
    <property type="protein sequence ID" value="SSZ55756.1"/>
    <property type="molecule type" value="Genomic_DNA"/>
</dbReference>
<accession>A0A376C149</accession>
<evidence type="ECO:0000313" key="1">
    <source>
        <dbReference type="EMBL" id="SSZ55756.1"/>
    </source>
</evidence>
<gene>
    <name evidence="1" type="ORF">NCTC11661_01154</name>
</gene>
<sequence length="145" mass="16306">MKIIIHIFVIICILSCAKTNEKKNIERVNPSITTDTAFINGTLLELVDKNGKAELLVHSTKYKKVGSLKTSTSSLFLKRNNKVLSYSYADVGVDYTIIIQGKTGIQGVLFKKDSIIMGRYYTLSSLYNTQEGADEKLYWDFAHSN</sequence>
<dbReference type="RefSeq" id="WP_002688949.1">
    <property type="nucleotide sequence ID" value="NZ_UFTJ01000002.1"/>
</dbReference>
<proteinExistence type="predicted"/>
<evidence type="ECO:0000313" key="2">
    <source>
        <dbReference type="Proteomes" id="UP000255515"/>
    </source>
</evidence>
<dbReference type="Proteomes" id="UP000255515">
    <property type="component" value="Unassembled WGS sequence"/>
</dbReference>
<name>A0A376C149_9FLAO</name>
<organism evidence="1 2">
    <name type="scientific">Bergeyella zoohelcum</name>
    <dbReference type="NCBI Taxonomy" id="1015"/>
    <lineage>
        <taxon>Bacteria</taxon>
        <taxon>Pseudomonadati</taxon>
        <taxon>Bacteroidota</taxon>
        <taxon>Flavobacteriia</taxon>
        <taxon>Flavobacteriales</taxon>
        <taxon>Weeksellaceae</taxon>
        <taxon>Bergeyella</taxon>
    </lineage>
</organism>
<protein>
    <submittedName>
        <fullName evidence="1">Uncharacterized protein</fullName>
    </submittedName>
</protein>
<reference evidence="1 2" key="1">
    <citation type="submission" date="2018-06" db="EMBL/GenBank/DDBJ databases">
        <authorList>
            <consortium name="Pathogen Informatics"/>
            <person name="Doyle S."/>
        </authorList>
    </citation>
    <scope>NUCLEOTIDE SEQUENCE [LARGE SCALE GENOMIC DNA]</scope>
    <source>
        <strain evidence="1 2">NCTC11661</strain>
    </source>
</reference>
<dbReference type="AlphaFoldDB" id="A0A376C149"/>